<sequence>MKINYLCCLIATPKLMNILPKENIMKLINKISLLLACALLAACSTSQPIRNMAANPVPFNLTEEQVANAIITAGISKSWVMRQEQPGLIRGQVNVRQHQAVINIPYSARDYSINYVSSVNLDDKGKGSIHRSYNRWVLGLNQAIQAELARTQSR</sequence>
<name>A0A0A5LGT0_AERHY</name>
<dbReference type="Proteomes" id="UP000859505">
    <property type="component" value="Unassembled WGS sequence"/>
</dbReference>
<dbReference type="OMA" id="HRNYNKW"/>
<dbReference type="RefSeq" id="WP_011707164.1">
    <property type="nucleotide sequence ID" value="NZ_AP019193.1"/>
</dbReference>
<dbReference type="AlphaFoldDB" id="A0A0A5LGT0"/>
<gene>
    <name evidence="1" type="ORF">JAJ28_001328</name>
</gene>
<dbReference type="KEGG" id="aaj:BOQ57_17400"/>
<protein>
    <submittedName>
        <fullName evidence="1">Uncharacterized protein</fullName>
    </submittedName>
</protein>
<organism evidence="1 2">
    <name type="scientific">Aeromonas hydrophila</name>
    <dbReference type="NCBI Taxonomy" id="644"/>
    <lineage>
        <taxon>Bacteria</taxon>
        <taxon>Pseudomonadati</taxon>
        <taxon>Pseudomonadota</taxon>
        <taxon>Gammaproteobacteria</taxon>
        <taxon>Aeromonadales</taxon>
        <taxon>Aeromonadaceae</taxon>
        <taxon>Aeromonas</taxon>
    </lineage>
</organism>
<accession>A0A0A5LGT0</accession>
<evidence type="ECO:0000313" key="2">
    <source>
        <dbReference type="Proteomes" id="UP000859505"/>
    </source>
</evidence>
<dbReference type="KEGG" id="ahi:VU14_04665"/>
<evidence type="ECO:0000313" key="1">
    <source>
        <dbReference type="EMBL" id="HAT6343617.1"/>
    </source>
</evidence>
<dbReference type="GeneID" id="4489843"/>
<dbReference type="eggNOG" id="ENOG50330UM">
    <property type="taxonomic scope" value="Bacteria"/>
</dbReference>
<dbReference type="EMBL" id="DACTUL010000007">
    <property type="protein sequence ID" value="HAT6343617.1"/>
    <property type="molecule type" value="Genomic_DNA"/>
</dbReference>
<proteinExistence type="predicted"/>
<comment type="caution">
    <text evidence="1">The sequence shown here is derived from an EMBL/GenBank/DDBJ whole genome shotgun (WGS) entry which is preliminary data.</text>
</comment>
<reference evidence="1" key="2">
    <citation type="submission" date="2020-01" db="EMBL/GenBank/DDBJ databases">
        <authorList>
            <consortium name="NCBI Pathogen Detection Project"/>
        </authorList>
    </citation>
    <scope>NUCLEOTIDE SEQUENCE</scope>
    <source>
        <strain evidence="1">OLC2673_Aeromonas</strain>
    </source>
</reference>
<reference evidence="1" key="1">
    <citation type="journal article" date="2018" name="Genome Biol.">
        <title>SKESA: strategic k-mer extension for scrupulous assemblies.</title>
        <authorList>
            <person name="Souvorov A."/>
            <person name="Agarwala R."/>
            <person name="Lipman D.J."/>
        </authorList>
    </citation>
    <scope>NUCLEOTIDE SEQUENCE</scope>
    <source>
        <strain evidence="1">OLC2673_Aeromonas</strain>
    </source>
</reference>